<feature type="compositionally biased region" description="Low complexity" evidence="4">
    <location>
        <begin position="368"/>
        <end position="377"/>
    </location>
</feature>
<dbReference type="InterPro" id="IPR045322">
    <property type="entry name" value="HECTD1/TRIP12-like"/>
</dbReference>
<keyword evidence="7" id="KW-1185">Reference proteome</keyword>
<dbReference type="Proteomes" id="UP001430356">
    <property type="component" value="Unassembled WGS sequence"/>
</dbReference>
<comment type="caution">
    <text evidence="6">The sequence shown here is derived from an EMBL/GenBank/DDBJ whole genome shotgun (WGS) entry which is preliminary data.</text>
</comment>
<dbReference type="GO" id="GO:0061630">
    <property type="term" value="F:ubiquitin protein ligase activity"/>
    <property type="evidence" value="ECO:0007669"/>
    <property type="project" value="InterPro"/>
</dbReference>
<evidence type="ECO:0000256" key="3">
    <source>
        <dbReference type="PROSITE-ProRule" id="PRU00104"/>
    </source>
</evidence>
<organism evidence="6 7">
    <name type="scientific">Novymonas esmeraldas</name>
    <dbReference type="NCBI Taxonomy" id="1808958"/>
    <lineage>
        <taxon>Eukaryota</taxon>
        <taxon>Discoba</taxon>
        <taxon>Euglenozoa</taxon>
        <taxon>Kinetoplastea</taxon>
        <taxon>Metakinetoplastina</taxon>
        <taxon>Trypanosomatida</taxon>
        <taxon>Trypanosomatidae</taxon>
        <taxon>Novymonas</taxon>
    </lineage>
</organism>
<evidence type="ECO:0000313" key="7">
    <source>
        <dbReference type="Proteomes" id="UP001430356"/>
    </source>
</evidence>
<protein>
    <submittedName>
        <fullName evidence="6">HECT-domain (Ubiquitin-transferase)</fullName>
    </submittedName>
</protein>
<evidence type="ECO:0000256" key="1">
    <source>
        <dbReference type="ARBA" id="ARBA00022679"/>
    </source>
</evidence>
<dbReference type="EMBL" id="JAECZO010000064">
    <property type="protein sequence ID" value="KAK7195878.1"/>
    <property type="molecule type" value="Genomic_DNA"/>
</dbReference>
<evidence type="ECO:0000313" key="6">
    <source>
        <dbReference type="EMBL" id="KAK7195878.1"/>
    </source>
</evidence>
<feature type="domain" description="HECT" evidence="5">
    <location>
        <begin position="1212"/>
        <end position="1371"/>
    </location>
</feature>
<dbReference type="InterPro" id="IPR000569">
    <property type="entry name" value="HECT_dom"/>
</dbReference>
<dbReference type="Pfam" id="PF00632">
    <property type="entry name" value="HECT"/>
    <property type="match status" value="1"/>
</dbReference>
<feature type="region of interest" description="Disordered" evidence="4">
    <location>
        <begin position="352"/>
        <end position="396"/>
    </location>
</feature>
<gene>
    <name evidence="6" type="ORF">NESM_000520400</name>
</gene>
<name>A0AAW0EPB9_9TRYP</name>
<dbReference type="SMART" id="SM00119">
    <property type="entry name" value="HECTc"/>
    <property type="match status" value="1"/>
</dbReference>
<feature type="active site" description="Glycyl thioester intermediate" evidence="3">
    <location>
        <position position="1338"/>
    </location>
</feature>
<sequence>MASPADEEAYASLLEICTELIICEDADGLPLKKPLAVLHGLLHCPHLGGDATVLSVRATRIILEKFASALSSKLRARLTECVSAALARVAQVVGGPSASGSSFTCVHTQHWELQEELLQCMSAAAQGDKAMQAALPPLPEQLRFCTSVMDVSLDMCLQALRMCCVLLRSTQIRSYPDVVSRIRTVLQSRLAALEAMEMNGDWLRLLRHLTEGVVTLRAYAVPRPDTAQAKASPDSKRQRKRDRDSAASVSGAAPSRRTAAARGRNDDEAHVMLRVCEKVCSNARLDRAFRSAVFSCANAMLDDPASLGGVAADTCVSVAVDLARELTRNMRTTLVIGNPFVSRDIADDVGGIGGGSGSGSGGGGGAGAAASMPSGGAEDSEEDEDHGEDLLSNGEGVKWRLPEPEWPLLVLLARLLAARTVPASEHLWWWVGDDDYARRFSREDRARLSAAFFAAQDVVDLKSRSSRVHLSTMREYQWPFAPGSRLLFQAAPCGYSAAGAQSPSFTPSFHCPPSRAGELALALRSHDVGAFLEHLGAAGSLYDRGVAAYGRSVLLHALLVVGPHAEEATRTALRSVLVDATAEQVAPMAEALVQQDRAWASALLEAGVTETMLRSGGAAARPERSPVVQMLRREAASLPTTPPLLPRSTMTTTEPAELRRVLQRGGRGEVQDLLESLEFAGARTPDTDACVHVVRELAAEQRGDAAVSGWARQLEQLLISLVSKRLQAMLGQLQQSRSLRQMVEEAAVVELVVCDVGRSNQLTCPRRHTLHHHNGISWTCDACNARGQHSGWACRECDYDLCAACARGRCNRVGGAVTATALDVLAMWRAAADAPAGVALFTEEGGLVSNATPLACLHGRTLHLGEVYTTCPCGLVSPGSAVASPPPPCLSGVAGAGVSVLGALLSGFGRGCGEDMGVQRSLLKAYENAGAFVFLGGARAVPPELWSLTMHLGPHLPLTLKHLITRYVAVDCRRYAFQTLHDEAATVLSAVTGVTADSTRSLKTEVPRHDKPGLLRVLHDVFTGLVSPLAKMDFTFVGEEGFGSGPSQEVYTELSAHIRAEPQLWFVTEDDGGADAVTLPFPTATALFLREFFTVGAACARAFVDGYRMDIDLLPQAWPLLLLPSVGLPLDQSGGTGGSLAPGLPAAAALWGVLEALDPSLHRSFAQLRRVSEEELAAMALEMEDGTPITTRAALEQHVLATVVGRYEVALENLRHFQWGLLSVMEVDSLWCLSDEERSSLLCGADSRGDGLVFSEEELRAQTTVGNGYSSDSPHVEMLLSIVGSDFTRAQQHDFLEFLTGSPRLPFNGLAGLGRPITVAMKEMEGDKEQTLPSCNTCFLYLKLPPYSTRDVMRRRLLVAVTEGRRNYSLS</sequence>
<feature type="compositionally biased region" description="Gly residues" evidence="4">
    <location>
        <begin position="352"/>
        <end position="367"/>
    </location>
</feature>
<evidence type="ECO:0000256" key="4">
    <source>
        <dbReference type="SAM" id="MobiDB-lite"/>
    </source>
</evidence>
<dbReference type="Gene3D" id="3.90.1750.10">
    <property type="entry name" value="Hect, E3 ligase catalytic domains"/>
    <property type="match status" value="1"/>
</dbReference>
<evidence type="ECO:0000259" key="5">
    <source>
        <dbReference type="PROSITE" id="PS50237"/>
    </source>
</evidence>
<dbReference type="FunFam" id="3.30.2410.10:FF:000036">
    <property type="entry name" value="Ubiquitin-protein ligase, putative"/>
    <property type="match status" value="1"/>
</dbReference>
<proteinExistence type="predicted"/>
<dbReference type="PANTHER" id="PTHR45670:SF15">
    <property type="entry name" value="LIGASE, PUTATIVE-RELATED"/>
    <property type="match status" value="1"/>
</dbReference>
<reference evidence="6 7" key="1">
    <citation type="journal article" date="2021" name="MBio">
        <title>A New Model Trypanosomatid, Novymonas esmeraldas: Genomic Perception of Its 'Candidatus Pandoraea novymonadis' Endosymbiont.</title>
        <authorList>
            <person name="Zakharova A."/>
            <person name="Saura A."/>
            <person name="Butenko A."/>
            <person name="Podesvova L."/>
            <person name="Warmusova S."/>
            <person name="Kostygov A.Y."/>
            <person name="Nenarokova A."/>
            <person name="Lukes J."/>
            <person name="Opperdoes F.R."/>
            <person name="Yurchenko V."/>
        </authorList>
    </citation>
    <scope>NUCLEOTIDE SEQUENCE [LARGE SCALE GENOMIC DNA]</scope>
    <source>
        <strain evidence="6 7">E262AT.01</strain>
    </source>
</reference>
<feature type="region of interest" description="Disordered" evidence="4">
    <location>
        <begin position="225"/>
        <end position="264"/>
    </location>
</feature>
<dbReference type="Gene3D" id="3.30.2410.10">
    <property type="entry name" value="Hect, E3 ligase catalytic domain"/>
    <property type="match status" value="1"/>
</dbReference>
<dbReference type="GO" id="GO:0000209">
    <property type="term" value="P:protein polyubiquitination"/>
    <property type="evidence" value="ECO:0007669"/>
    <property type="project" value="TreeGrafter"/>
</dbReference>
<dbReference type="InterPro" id="IPR035983">
    <property type="entry name" value="Hect_E3_ubiquitin_ligase"/>
</dbReference>
<dbReference type="SUPFAM" id="SSF56204">
    <property type="entry name" value="Hect, E3 ligase catalytic domain"/>
    <property type="match status" value="1"/>
</dbReference>
<keyword evidence="2 3" id="KW-0833">Ubl conjugation pathway</keyword>
<feature type="compositionally biased region" description="Basic and acidic residues" evidence="4">
    <location>
        <begin position="233"/>
        <end position="245"/>
    </location>
</feature>
<accession>A0AAW0EPB9</accession>
<evidence type="ECO:0000256" key="2">
    <source>
        <dbReference type="ARBA" id="ARBA00022786"/>
    </source>
</evidence>
<dbReference type="PANTHER" id="PTHR45670">
    <property type="entry name" value="E3 UBIQUITIN-PROTEIN LIGASE TRIP12"/>
    <property type="match status" value="1"/>
</dbReference>
<feature type="compositionally biased region" description="Acidic residues" evidence="4">
    <location>
        <begin position="378"/>
        <end position="387"/>
    </location>
</feature>
<keyword evidence="1" id="KW-0808">Transferase</keyword>
<dbReference type="PROSITE" id="PS50237">
    <property type="entry name" value="HECT"/>
    <property type="match status" value="1"/>
</dbReference>
<dbReference type="GO" id="GO:0043161">
    <property type="term" value="P:proteasome-mediated ubiquitin-dependent protein catabolic process"/>
    <property type="evidence" value="ECO:0007669"/>
    <property type="project" value="TreeGrafter"/>
</dbReference>